<protein>
    <submittedName>
        <fullName evidence="2">Uncharacterized protein</fullName>
    </submittedName>
</protein>
<gene>
    <name evidence="2" type="ORF">F7R25_30060</name>
</gene>
<feature type="compositionally biased region" description="Low complexity" evidence="1">
    <location>
        <begin position="122"/>
        <end position="151"/>
    </location>
</feature>
<feature type="compositionally biased region" description="Pro residues" evidence="1">
    <location>
        <begin position="94"/>
        <end position="121"/>
    </location>
</feature>
<proteinExistence type="predicted"/>
<feature type="compositionally biased region" description="Basic residues" evidence="1">
    <location>
        <begin position="1"/>
        <end position="17"/>
    </location>
</feature>
<comment type="caution">
    <text evidence="2">The sequence shown here is derived from an EMBL/GenBank/DDBJ whole genome shotgun (WGS) entry which is preliminary data.</text>
</comment>
<dbReference type="EMBL" id="VZOK01000068">
    <property type="protein sequence ID" value="KAB0633381.1"/>
    <property type="molecule type" value="Genomic_DNA"/>
</dbReference>
<evidence type="ECO:0000313" key="3">
    <source>
        <dbReference type="Proteomes" id="UP000473470"/>
    </source>
</evidence>
<feature type="region of interest" description="Disordered" evidence="1">
    <location>
        <begin position="1"/>
        <end position="24"/>
    </location>
</feature>
<organism evidence="2 3">
    <name type="scientific">Burkholderia stagnalis</name>
    <dbReference type="NCBI Taxonomy" id="1503054"/>
    <lineage>
        <taxon>Bacteria</taxon>
        <taxon>Pseudomonadati</taxon>
        <taxon>Pseudomonadota</taxon>
        <taxon>Betaproteobacteria</taxon>
        <taxon>Burkholderiales</taxon>
        <taxon>Burkholderiaceae</taxon>
        <taxon>Burkholderia</taxon>
        <taxon>Burkholderia cepacia complex</taxon>
    </lineage>
</organism>
<sequence length="195" mass="20881">MLRVKGKRIAARQRAGRASHMIAGAAPPGRAVACRVTSAPRRPAGTRRVMTTRSLRCAVFVPIAAAAQPPQSLQAPQSPQSPQSPQAPQSPQSPQSPQPPQSPQSPQSPQPPQPPQPPQSPQPQSQSQSQSQPQSQSQSQSRRLLRASCLSRSRHAQDSPQSPRLFHLSNLPHLSSAQFCQLGSAAHGDYTLCAR</sequence>
<accession>A0A6L3MNZ9</accession>
<name>A0A6L3MNZ9_9BURK</name>
<feature type="compositionally biased region" description="Low complexity" evidence="1">
    <location>
        <begin position="68"/>
        <end position="93"/>
    </location>
</feature>
<dbReference type="AlphaFoldDB" id="A0A6L3MNZ9"/>
<evidence type="ECO:0000313" key="2">
    <source>
        <dbReference type="EMBL" id="KAB0633381.1"/>
    </source>
</evidence>
<evidence type="ECO:0000256" key="1">
    <source>
        <dbReference type="SAM" id="MobiDB-lite"/>
    </source>
</evidence>
<dbReference type="Proteomes" id="UP000473470">
    <property type="component" value="Unassembled WGS sequence"/>
</dbReference>
<reference evidence="2 3" key="1">
    <citation type="submission" date="2019-09" db="EMBL/GenBank/DDBJ databases">
        <title>Draft genome sequences of 48 bacterial type strains from the CCUG.</title>
        <authorList>
            <person name="Tunovic T."/>
            <person name="Pineiro-Iglesias B."/>
            <person name="Unosson C."/>
            <person name="Inganas E."/>
            <person name="Ohlen M."/>
            <person name="Cardew S."/>
            <person name="Jensie-Markopoulos S."/>
            <person name="Salva-Serra F."/>
            <person name="Jaen-Luchoro D."/>
            <person name="Karlsson R."/>
            <person name="Svensson-Stadler L."/>
            <person name="Chun J."/>
            <person name="Moore E."/>
        </authorList>
    </citation>
    <scope>NUCLEOTIDE SEQUENCE [LARGE SCALE GENOMIC DNA]</scope>
    <source>
        <strain evidence="2 3">CCUG 65686</strain>
    </source>
</reference>
<feature type="region of interest" description="Disordered" evidence="1">
    <location>
        <begin position="68"/>
        <end position="164"/>
    </location>
</feature>